<dbReference type="PRINTS" id="PR00812">
    <property type="entry name" value="BCTERIALGSPF"/>
</dbReference>
<keyword evidence="5 8" id="KW-0812">Transmembrane</keyword>
<proteinExistence type="inferred from homology"/>
<evidence type="ECO:0000256" key="3">
    <source>
        <dbReference type="ARBA" id="ARBA00022475"/>
    </source>
</evidence>
<dbReference type="FunFam" id="1.20.81.30:FF:000001">
    <property type="entry name" value="Type II secretion system protein F"/>
    <property type="match status" value="2"/>
</dbReference>
<keyword evidence="3" id="KW-1003">Cell membrane</keyword>
<comment type="caution">
    <text evidence="10">The sequence shown here is derived from an EMBL/GenBank/DDBJ whole genome shotgun (WGS) entry which is preliminary data.</text>
</comment>
<gene>
    <name evidence="10" type="ORF">UW74_C0022G0005</name>
</gene>
<protein>
    <submittedName>
        <fullName evidence="10">Type II secretion system protein</fullName>
    </submittedName>
</protein>
<accession>A0A0G1K4V4</accession>
<dbReference type="Pfam" id="PF00482">
    <property type="entry name" value="T2SSF"/>
    <property type="match status" value="2"/>
</dbReference>
<feature type="transmembrane region" description="Helical" evidence="8">
    <location>
        <begin position="250"/>
        <end position="268"/>
    </location>
</feature>
<dbReference type="InterPro" id="IPR003004">
    <property type="entry name" value="GspF/PilC"/>
</dbReference>
<keyword evidence="6 8" id="KW-1133">Transmembrane helix</keyword>
<name>A0A0G1K4V4_9BACT</name>
<dbReference type="EMBL" id="LCJM01000022">
    <property type="protein sequence ID" value="KKT78538.1"/>
    <property type="molecule type" value="Genomic_DNA"/>
</dbReference>
<evidence type="ECO:0000256" key="6">
    <source>
        <dbReference type="ARBA" id="ARBA00022989"/>
    </source>
</evidence>
<evidence type="ECO:0000256" key="5">
    <source>
        <dbReference type="ARBA" id="ARBA00022692"/>
    </source>
</evidence>
<keyword evidence="7 8" id="KW-0472">Membrane</keyword>
<evidence type="ECO:0000256" key="8">
    <source>
        <dbReference type="SAM" id="Phobius"/>
    </source>
</evidence>
<dbReference type="PANTHER" id="PTHR30012:SF0">
    <property type="entry name" value="TYPE II SECRETION SYSTEM PROTEIN F-RELATED"/>
    <property type="match status" value="1"/>
</dbReference>
<reference evidence="10 11" key="1">
    <citation type="journal article" date="2015" name="Nature">
        <title>rRNA introns, odd ribosomes, and small enigmatic genomes across a large radiation of phyla.</title>
        <authorList>
            <person name="Brown C.T."/>
            <person name="Hug L.A."/>
            <person name="Thomas B.C."/>
            <person name="Sharon I."/>
            <person name="Castelle C.J."/>
            <person name="Singh A."/>
            <person name="Wilkins M.J."/>
            <person name="Williams K.H."/>
            <person name="Banfield J.F."/>
        </authorList>
    </citation>
    <scope>NUCLEOTIDE SEQUENCE [LARGE SCALE GENOMIC DNA]</scope>
</reference>
<dbReference type="PANTHER" id="PTHR30012">
    <property type="entry name" value="GENERAL SECRETION PATHWAY PROTEIN"/>
    <property type="match status" value="1"/>
</dbReference>
<organism evidence="10 11">
    <name type="scientific">Candidatus Giovannonibacteria bacterium GW2011_GWC2_44_8</name>
    <dbReference type="NCBI Taxonomy" id="1618657"/>
    <lineage>
        <taxon>Bacteria</taxon>
        <taxon>Candidatus Giovannoniibacteriota</taxon>
    </lineage>
</organism>
<feature type="domain" description="Type II secretion system protein GspF" evidence="9">
    <location>
        <begin position="276"/>
        <end position="398"/>
    </location>
</feature>
<evidence type="ECO:0000256" key="1">
    <source>
        <dbReference type="ARBA" id="ARBA00004429"/>
    </source>
</evidence>
<comment type="similarity">
    <text evidence="2">Belongs to the GSP F family.</text>
</comment>
<dbReference type="InterPro" id="IPR042094">
    <property type="entry name" value="T2SS_GspF_sf"/>
</dbReference>
<feature type="transmembrane region" description="Helical" evidence="8">
    <location>
        <begin position="173"/>
        <end position="195"/>
    </location>
</feature>
<dbReference type="InterPro" id="IPR018076">
    <property type="entry name" value="T2SS_GspF_dom"/>
</dbReference>
<evidence type="ECO:0000256" key="2">
    <source>
        <dbReference type="ARBA" id="ARBA00005745"/>
    </source>
</evidence>
<keyword evidence="4" id="KW-0997">Cell inner membrane</keyword>
<dbReference type="Gene3D" id="1.20.81.30">
    <property type="entry name" value="Type II secretion system (T2SS), domain F"/>
    <property type="match status" value="2"/>
</dbReference>
<comment type="subcellular location">
    <subcellularLocation>
        <location evidence="1">Cell inner membrane</location>
        <topology evidence="1">Multi-pass membrane protein</topology>
    </subcellularLocation>
</comment>
<feature type="transmembrane region" description="Helical" evidence="8">
    <location>
        <begin position="379"/>
        <end position="400"/>
    </location>
</feature>
<dbReference type="GO" id="GO:0005886">
    <property type="term" value="C:plasma membrane"/>
    <property type="evidence" value="ECO:0007669"/>
    <property type="project" value="UniProtKB-SubCell"/>
</dbReference>
<evidence type="ECO:0000256" key="4">
    <source>
        <dbReference type="ARBA" id="ARBA00022519"/>
    </source>
</evidence>
<evidence type="ECO:0000256" key="7">
    <source>
        <dbReference type="ARBA" id="ARBA00023136"/>
    </source>
</evidence>
<dbReference type="Proteomes" id="UP000034889">
    <property type="component" value="Unassembled WGS sequence"/>
</dbReference>
<feature type="transmembrane region" description="Helical" evidence="8">
    <location>
        <begin position="226"/>
        <end position="244"/>
    </location>
</feature>
<evidence type="ECO:0000313" key="10">
    <source>
        <dbReference type="EMBL" id="KKT78538.1"/>
    </source>
</evidence>
<evidence type="ECO:0000313" key="11">
    <source>
        <dbReference type="Proteomes" id="UP000034889"/>
    </source>
</evidence>
<dbReference type="AlphaFoldDB" id="A0A0G1K4V4"/>
<sequence length="406" mass="44828">MSLFNYQARTPAGEAKSGTIEAPNLELAVTALQRRSLIILSLSPAQDEEPWYQADISFFSGGGRVKLKDIVILSRQMATLFEARVPVIDSLKVLAAETARPKLKEALAAISQDIQGGLSIAQSLSRHPDVFSTFYVNMVRSGEESGKLEEIFSYLADYLERNYELISKARGALIYPAFVFSVFIIVMSLMFVLVIPQITQILIESGVEIPLYTRIIMNMSNFMRSFGIFILMLFAVAGVGLWRYSKTEKGGFIIASFFLDLPLVGPILQKFYVARFTDNFETLIAGGVTILRSLELTGEVVGNPVYKKMIEEAGDAVKGGAQISEAFARHKDMPALVIQMIKIGEETGKLGFMLKTMARFYRKEVENTVDSMVGLIEPIMIILLGLGVGILVVSVLMPIYNLSSAI</sequence>
<feature type="domain" description="Type II secretion system protein GspF" evidence="9">
    <location>
        <begin position="74"/>
        <end position="196"/>
    </location>
</feature>
<evidence type="ECO:0000259" key="9">
    <source>
        <dbReference type="Pfam" id="PF00482"/>
    </source>
</evidence>